<dbReference type="SUPFAM" id="SSF51735">
    <property type="entry name" value="NAD(P)-binding Rossmann-fold domains"/>
    <property type="match status" value="1"/>
</dbReference>
<dbReference type="PROSITE" id="PS00059">
    <property type="entry name" value="ADH_ZINC"/>
    <property type="match status" value="1"/>
</dbReference>
<evidence type="ECO:0000313" key="8">
    <source>
        <dbReference type="EMBL" id="KAF2671834.1"/>
    </source>
</evidence>
<dbReference type="InterPro" id="IPR036291">
    <property type="entry name" value="NAD(P)-bd_dom_sf"/>
</dbReference>
<comment type="cofactor">
    <cofactor evidence="1 6">
        <name>Zn(2+)</name>
        <dbReference type="ChEBI" id="CHEBI:29105"/>
    </cofactor>
</comment>
<evidence type="ECO:0000256" key="5">
    <source>
        <dbReference type="ARBA" id="ARBA00023002"/>
    </source>
</evidence>
<dbReference type="Gene3D" id="3.40.50.720">
    <property type="entry name" value="NAD(P)-binding Rossmann-like Domain"/>
    <property type="match status" value="1"/>
</dbReference>
<dbReference type="InterPro" id="IPR002328">
    <property type="entry name" value="ADH_Zn_CS"/>
</dbReference>
<feature type="domain" description="Enoyl reductase (ER)" evidence="7">
    <location>
        <begin position="21"/>
        <end position="377"/>
    </location>
</feature>
<dbReference type="InterPro" id="IPR020843">
    <property type="entry name" value="ER"/>
</dbReference>
<protein>
    <submittedName>
        <fullName evidence="8">NAD(P)-binding protein</fullName>
    </submittedName>
</protein>
<dbReference type="OrthoDB" id="1560166at2759"/>
<reference evidence="8" key="1">
    <citation type="journal article" date="2020" name="Stud. Mycol.">
        <title>101 Dothideomycetes genomes: a test case for predicting lifestyles and emergence of pathogens.</title>
        <authorList>
            <person name="Haridas S."/>
            <person name="Albert R."/>
            <person name="Binder M."/>
            <person name="Bloem J."/>
            <person name="Labutti K."/>
            <person name="Salamov A."/>
            <person name="Andreopoulos B."/>
            <person name="Baker S."/>
            <person name="Barry K."/>
            <person name="Bills G."/>
            <person name="Bluhm B."/>
            <person name="Cannon C."/>
            <person name="Castanera R."/>
            <person name="Culley D."/>
            <person name="Daum C."/>
            <person name="Ezra D."/>
            <person name="Gonzalez J."/>
            <person name="Henrissat B."/>
            <person name="Kuo A."/>
            <person name="Liang C."/>
            <person name="Lipzen A."/>
            <person name="Lutzoni F."/>
            <person name="Magnuson J."/>
            <person name="Mondo S."/>
            <person name="Nolan M."/>
            <person name="Ohm R."/>
            <person name="Pangilinan J."/>
            <person name="Park H.-J."/>
            <person name="Ramirez L."/>
            <person name="Alfaro M."/>
            <person name="Sun H."/>
            <person name="Tritt A."/>
            <person name="Yoshinaga Y."/>
            <person name="Zwiers L.-H."/>
            <person name="Turgeon B."/>
            <person name="Goodwin S."/>
            <person name="Spatafora J."/>
            <person name="Crous P."/>
            <person name="Grigoriev I."/>
        </authorList>
    </citation>
    <scope>NUCLEOTIDE SEQUENCE</scope>
    <source>
        <strain evidence="8">CBS 115976</strain>
    </source>
</reference>
<dbReference type="SUPFAM" id="SSF50129">
    <property type="entry name" value="GroES-like"/>
    <property type="match status" value="1"/>
</dbReference>
<dbReference type="GO" id="GO:0016491">
    <property type="term" value="F:oxidoreductase activity"/>
    <property type="evidence" value="ECO:0007669"/>
    <property type="project" value="UniProtKB-KW"/>
</dbReference>
<keyword evidence="4 6" id="KW-0862">Zinc</keyword>
<dbReference type="EMBL" id="MU004232">
    <property type="protein sequence ID" value="KAF2671834.1"/>
    <property type="molecule type" value="Genomic_DNA"/>
</dbReference>
<dbReference type="PANTHER" id="PTHR43350">
    <property type="entry name" value="NAD-DEPENDENT ALCOHOL DEHYDROGENASE"/>
    <property type="match status" value="1"/>
</dbReference>
<gene>
    <name evidence="8" type="ORF">BT63DRAFT_476683</name>
</gene>
<dbReference type="PANTHER" id="PTHR43350:SF20">
    <property type="entry name" value="ENOYL REDUCTASE (ER) DOMAIN-CONTAINING PROTEIN"/>
    <property type="match status" value="1"/>
</dbReference>
<dbReference type="InterPro" id="IPR013149">
    <property type="entry name" value="ADH-like_C"/>
</dbReference>
<dbReference type="Proteomes" id="UP000799302">
    <property type="component" value="Unassembled WGS sequence"/>
</dbReference>
<dbReference type="CDD" id="cd08278">
    <property type="entry name" value="benzyl_alcohol_DH"/>
    <property type="match status" value="1"/>
</dbReference>
<evidence type="ECO:0000256" key="1">
    <source>
        <dbReference type="ARBA" id="ARBA00001947"/>
    </source>
</evidence>
<name>A0A6A6ULP9_9PEZI</name>
<dbReference type="GO" id="GO:0008270">
    <property type="term" value="F:zinc ion binding"/>
    <property type="evidence" value="ECO:0007669"/>
    <property type="project" value="InterPro"/>
</dbReference>
<dbReference type="Pfam" id="PF08240">
    <property type="entry name" value="ADH_N"/>
    <property type="match status" value="1"/>
</dbReference>
<evidence type="ECO:0000256" key="6">
    <source>
        <dbReference type="RuleBase" id="RU361277"/>
    </source>
</evidence>
<evidence type="ECO:0000256" key="4">
    <source>
        <dbReference type="ARBA" id="ARBA00022833"/>
    </source>
</evidence>
<dbReference type="InterPro" id="IPR013154">
    <property type="entry name" value="ADH-like_N"/>
</dbReference>
<keyword evidence="5" id="KW-0560">Oxidoreductase</keyword>
<comment type="similarity">
    <text evidence="2 6">Belongs to the zinc-containing alcohol dehydrogenase family.</text>
</comment>
<dbReference type="Gene3D" id="3.90.180.10">
    <property type="entry name" value="Medium-chain alcohol dehydrogenases, catalytic domain"/>
    <property type="match status" value="1"/>
</dbReference>
<evidence type="ECO:0000259" key="7">
    <source>
        <dbReference type="SMART" id="SM00829"/>
    </source>
</evidence>
<sequence length="387" mass="40782">MTVQNHSQNMRTQALVVEKAGSPFVLQEILLDEVRNDEVLVEMKYSGLCHTDIVAQHGLMPVGGFPAVLGHEGAGVIRMVGKSVKNKSLEKGKLVLLSFNSCQKCSSCVSGLPGNCPSSTEINFAGTRKSDGSHPAKLLDGTGARGQFFGQSSFSKLAVVHENSVVPCDVSEESLAMMAPLGCGYQTGAGTVLNVLKPTPTTRLAVFGMGAVGCAALLAAKSLGVTHIIAVDILPGKLEFARSLGATETINTGDVDDICAAFAAIGGVEHIIETTGISKLIAQGIKALSHAGKMALVGVPRPDMPIDIDPLNFLMSTKTLVGVIEGQCNPPETLPQLIQLYQQGHFPIDKLGKVYDVQNIEQALEDLKAGTVIKPILSWNSISDTQQ</sequence>
<dbReference type="InterPro" id="IPR011032">
    <property type="entry name" value="GroES-like_sf"/>
</dbReference>
<dbReference type="Pfam" id="PF00107">
    <property type="entry name" value="ADH_zinc_N"/>
    <property type="match status" value="1"/>
</dbReference>
<keyword evidence="3 6" id="KW-0479">Metal-binding</keyword>
<evidence type="ECO:0000313" key="9">
    <source>
        <dbReference type="Proteomes" id="UP000799302"/>
    </source>
</evidence>
<evidence type="ECO:0000256" key="2">
    <source>
        <dbReference type="ARBA" id="ARBA00008072"/>
    </source>
</evidence>
<proteinExistence type="inferred from homology"/>
<evidence type="ECO:0000256" key="3">
    <source>
        <dbReference type="ARBA" id="ARBA00022723"/>
    </source>
</evidence>
<dbReference type="SMART" id="SM00829">
    <property type="entry name" value="PKS_ER"/>
    <property type="match status" value="1"/>
</dbReference>
<accession>A0A6A6ULP9</accession>
<organism evidence="8 9">
    <name type="scientific">Microthyrium microscopicum</name>
    <dbReference type="NCBI Taxonomy" id="703497"/>
    <lineage>
        <taxon>Eukaryota</taxon>
        <taxon>Fungi</taxon>
        <taxon>Dikarya</taxon>
        <taxon>Ascomycota</taxon>
        <taxon>Pezizomycotina</taxon>
        <taxon>Dothideomycetes</taxon>
        <taxon>Dothideomycetes incertae sedis</taxon>
        <taxon>Microthyriales</taxon>
        <taxon>Microthyriaceae</taxon>
        <taxon>Microthyrium</taxon>
    </lineage>
</organism>
<dbReference type="AlphaFoldDB" id="A0A6A6ULP9"/>
<keyword evidence="9" id="KW-1185">Reference proteome</keyword>